<keyword evidence="3" id="KW-0597">Phosphoprotein</keyword>
<evidence type="ECO:0000259" key="12">
    <source>
        <dbReference type="PROSITE" id="PS50112"/>
    </source>
</evidence>
<dbReference type="PROSITE" id="PS50109">
    <property type="entry name" value="HIS_KIN"/>
    <property type="match status" value="1"/>
</dbReference>
<gene>
    <name evidence="13" type="ORF">D0466_12170</name>
</gene>
<dbReference type="Pfam" id="PF13426">
    <property type="entry name" value="PAS_9"/>
    <property type="match status" value="2"/>
</dbReference>
<dbReference type="InterPro" id="IPR005467">
    <property type="entry name" value="His_kinase_dom"/>
</dbReference>
<dbReference type="SMART" id="SM00091">
    <property type="entry name" value="PAS"/>
    <property type="match status" value="4"/>
</dbReference>
<feature type="domain" description="PAS" evidence="12">
    <location>
        <begin position="142"/>
        <end position="212"/>
    </location>
</feature>
<dbReference type="Pfam" id="PF00989">
    <property type="entry name" value="PAS"/>
    <property type="match status" value="1"/>
</dbReference>
<keyword evidence="6" id="KW-0418">Kinase</keyword>
<evidence type="ECO:0000256" key="7">
    <source>
        <dbReference type="ARBA" id="ARBA00022840"/>
    </source>
</evidence>
<dbReference type="AlphaFoldDB" id="A0A372LD21"/>
<evidence type="ECO:0000256" key="6">
    <source>
        <dbReference type="ARBA" id="ARBA00022777"/>
    </source>
</evidence>
<evidence type="ECO:0000256" key="3">
    <source>
        <dbReference type="ARBA" id="ARBA00022553"/>
    </source>
</evidence>
<dbReference type="GO" id="GO:0000155">
    <property type="term" value="F:phosphorelay sensor kinase activity"/>
    <property type="evidence" value="ECO:0007669"/>
    <property type="project" value="InterPro"/>
</dbReference>
<feature type="coiled-coil region" evidence="10">
    <location>
        <begin position="8"/>
        <end position="35"/>
    </location>
</feature>
<dbReference type="FunFam" id="1.10.287.130:FF:000040">
    <property type="entry name" value="PAS domain-containing sensor histidine kinase"/>
    <property type="match status" value="1"/>
</dbReference>
<evidence type="ECO:0000256" key="2">
    <source>
        <dbReference type="ARBA" id="ARBA00012438"/>
    </source>
</evidence>
<dbReference type="SUPFAM" id="SSF47384">
    <property type="entry name" value="Homodimeric domain of signal transducing histidine kinase"/>
    <property type="match status" value="1"/>
</dbReference>
<evidence type="ECO:0000256" key="8">
    <source>
        <dbReference type="ARBA" id="ARBA00022969"/>
    </source>
</evidence>
<dbReference type="InterPro" id="IPR036890">
    <property type="entry name" value="HATPase_C_sf"/>
</dbReference>
<evidence type="ECO:0000313" key="13">
    <source>
        <dbReference type="EMBL" id="RFU63481.1"/>
    </source>
</evidence>
<keyword evidence="9" id="KW-0902">Two-component regulatory system</keyword>
<dbReference type="Gene3D" id="3.30.450.20">
    <property type="entry name" value="PAS domain"/>
    <property type="match status" value="4"/>
</dbReference>
<organism evidence="13 14">
    <name type="scientific">Peribacillus glennii</name>
    <dbReference type="NCBI Taxonomy" id="2303991"/>
    <lineage>
        <taxon>Bacteria</taxon>
        <taxon>Bacillati</taxon>
        <taxon>Bacillota</taxon>
        <taxon>Bacilli</taxon>
        <taxon>Bacillales</taxon>
        <taxon>Bacillaceae</taxon>
        <taxon>Peribacillus</taxon>
    </lineage>
</organism>
<dbReference type="InterPro" id="IPR003594">
    <property type="entry name" value="HATPase_dom"/>
</dbReference>
<dbReference type="Gene3D" id="1.10.287.130">
    <property type="match status" value="1"/>
</dbReference>
<dbReference type="SMART" id="SM00388">
    <property type="entry name" value="HisKA"/>
    <property type="match status" value="1"/>
</dbReference>
<dbReference type="InterPro" id="IPR003661">
    <property type="entry name" value="HisK_dim/P_dom"/>
</dbReference>
<evidence type="ECO:0000256" key="5">
    <source>
        <dbReference type="ARBA" id="ARBA00022741"/>
    </source>
</evidence>
<dbReference type="NCBIfam" id="TIGR00229">
    <property type="entry name" value="sensory_box"/>
    <property type="match status" value="4"/>
</dbReference>
<keyword evidence="4" id="KW-0808">Transferase</keyword>
<keyword evidence="5" id="KW-0547">Nucleotide-binding</keyword>
<dbReference type="Gene3D" id="3.30.565.10">
    <property type="entry name" value="Histidine kinase-like ATPase, C-terminal domain"/>
    <property type="match status" value="1"/>
</dbReference>
<dbReference type="RefSeq" id="WP_117322846.1">
    <property type="nucleotide sequence ID" value="NZ_QVTD01000006.1"/>
</dbReference>
<dbReference type="InterPro" id="IPR035965">
    <property type="entry name" value="PAS-like_dom_sf"/>
</dbReference>
<dbReference type="GO" id="GO:0005524">
    <property type="term" value="F:ATP binding"/>
    <property type="evidence" value="ECO:0007669"/>
    <property type="project" value="UniProtKB-KW"/>
</dbReference>
<dbReference type="Pfam" id="PF00512">
    <property type="entry name" value="HisKA"/>
    <property type="match status" value="1"/>
</dbReference>
<keyword evidence="10" id="KW-0175">Coiled coil</keyword>
<dbReference type="InterPro" id="IPR036097">
    <property type="entry name" value="HisK_dim/P_sf"/>
</dbReference>
<evidence type="ECO:0000313" key="14">
    <source>
        <dbReference type="Proteomes" id="UP000262939"/>
    </source>
</evidence>
<dbReference type="InterPro" id="IPR004358">
    <property type="entry name" value="Sig_transdc_His_kin-like_C"/>
</dbReference>
<proteinExistence type="predicted"/>
<name>A0A372LD21_9BACI</name>
<dbReference type="EC" id="2.7.13.3" evidence="2"/>
<dbReference type="GO" id="GO:0006355">
    <property type="term" value="P:regulation of DNA-templated transcription"/>
    <property type="evidence" value="ECO:0007669"/>
    <property type="project" value="InterPro"/>
</dbReference>
<dbReference type="EMBL" id="QVTD01000006">
    <property type="protein sequence ID" value="RFU63481.1"/>
    <property type="molecule type" value="Genomic_DNA"/>
</dbReference>
<comment type="caution">
    <text evidence="13">The sequence shown here is derived from an EMBL/GenBank/DDBJ whole genome shotgun (WGS) entry which is preliminary data.</text>
</comment>
<reference evidence="13 14" key="1">
    <citation type="submission" date="2018-08" db="EMBL/GenBank/DDBJ databases">
        <title>Bacillus chawlae sp. nov., Bacillus glennii sp. nov., and Bacillus saganii sp. nov. Isolated from the Vehicle Assembly Building at Kennedy Space Center where the Viking Spacecraft were Assembled.</title>
        <authorList>
            <person name="Seuylemezian A."/>
            <person name="Vaishampayan P."/>
        </authorList>
    </citation>
    <scope>NUCLEOTIDE SEQUENCE [LARGE SCALE GENOMIC DNA]</scope>
    <source>
        <strain evidence="13 14">V44-8</strain>
    </source>
</reference>
<dbReference type="CDD" id="cd00082">
    <property type="entry name" value="HisKA"/>
    <property type="match status" value="1"/>
</dbReference>
<accession>A0A372LD21</accession>
<dbReference type="PANTHER" id="PTHR43065:SF34">
    <property type="entry name" value="SPORULATION KINASE A"/>
    <property type="match status" value="1"/>
</dbReference>
<feature type="domain" description="PAS" evidence="12">
    <location>
        <begin position="258"/>
        <end position="313"/>
    </location>
</feature>
<dbReference type="OrthoDB" id="9815750at2"/>
<keyword evidence="7" id="KW-0067">ATP-binding</keyword>
<dbReference type="GO" id="GO:0030435">
    <property type="term" value="P:sporulation resulting in formation of a cellular spore"/>
    <property type="evidence" value="ECO:0007669"/>
    <property type="project" value="UniProtKB-KW"/>
</dbReference>
<dbReference type="InterPro" id="IPR000014">
    <property type="entry name" value="PAS"/>
</dbReference>
<dbReference type="InterPro" id="IPR013767">
    <property type="entry name" value="PAS_fold"/>
</dbReference>
<dbReference type="PANTHER" id="PTHR43065">
    <property type="entry name" value="SENSOR HISTIDINE KINASE"/>
    <property type="match status" value="1"/>
</dbReference>
<evidence type="ECO:0000256" key="1">
    <source>
        <dbReference type="ARBA" id="ARBA00000085"/>
    </source>
</evidence>
<comment type="catalytic activity">
    <reaction evidence="1">
        <text>ATP + protein L-histidine = ADP + protein N-phospho-L-histidine.</text>
        <dbReference type="EC" id="2.7.13.3"/>
    </reaction>
</comment>
<dbReference type="SUPFAM" id="SSF55785">
    <property type="entry name" value="PYP-like sensor domain (PAS domain)"/>
    <property type="match status" value="4"/>
</dbReference>
<evidence type="ECO:0000256" key="9">
    <source>
        <dbReference type="ARBA" id="ARBA00023012"/>
    </source>
</evidence>
<keyword evidence="8" id="KW-0749">Sporulation</keyword>
<evidence type="ECO:0000256" key="10">
    <source>
        <dbReference type="SAM" id="Coils"/>
    </source>
</evidence>
<evidence type="ECO:0000256" key="4">
    <source>
        <dbReference type="ARBA" id="ARBA00022679"/>
    </source>
</evidence>
<evidence type="ECO:0000259" key="11">
    <source>
        <dbReference type="PROSITE" id="PS50109"/>
    </source>
</evidence>
<dbReference type="Pfam" id="PF02518">
    <property type="entry name" value="HATPase_c"/>
    <property type="match status" value="1"/>
</dbReference>
<dbReference type="Proteomes" id="UP000262939">
    <property type="component" value="Unassembled WGS sequence"/>
</dbReference>
<dbReference type="CDD" id="cd00130">
    <property type="entry name" value="PAS"/>
    <property type="match status" value="2"/>
</dbReference>
<keyword evidence="14" id="KW-1185">Reference proteome</keyword>
<sequence>MYTGIESVSGYKQEIDKLNSQIEQFKELIDHTFEALIIVDEGRQIIYSNFEACSLFVMSRAEVLTKNLEDFLIDTPADILSYQEQLIFAKGTFKDEWVIQPAAGAQKQVEFIGFPYEKGKKVVYKLRDVSVERALLKERMVTTHMFLDVFNKAVDCIVIYDKEGAIIDANVSFCKTMGRKREEFVGEKIQDFINPSQLKTWQMSMEKGAATGDIEMCDGEGIIRFEYSTSSNIFNKHYMSIFRNITEKALIERKLEKSEQIFSELFDQTLDAIVFWDEHGEIFRVNHSACKIFEAKRERLIGTQLEDYIYKKDEKYKSMVSTFCEKGEVREELFYKMPNGQIKLLELTSKMHSSEGYNITIFRNVSERWKIEKELRKSEKKFRKIFEGSLDGMILWNRSGFADINEIGCNILELPKEKLLSMSVSEVLEMIPDNIDKLNSHIENVQQKGQDKTIVPLTFEQGKIKHIEFSTRKNLYSGLHLTIFRDITETLELQEQIRKSDTLNVVGELAAGIAHEIRNPMTALKGFIQLLQGSVKEDFSNYFNVITSEIKRIETIITEFLVLAKPQAMRYFRQNVIGIMHETLELLGAQALFQNIQFLTEFDEEEFLIYCEGNQLKQVFINIIKNALEVMPDGGRIYIKAKRENQDYIRISIEDEGPGLPEEKLKKLGEPFYTTKERGTGLGLMVSYKIIEEHNGLVEVESEEGKGTTFHILLPFGFGG</sequence>
<dbReference type="PRINTS" id="PR00344">
    <property type="entry name" value="BCTRLSENSOR"/>
</dbReference>
<dbReference type="SMART" id="SM00387">
    <property type="entry name" value="HATPase_c"/>
    <property type="match status" value="1"/>
</dbReference>
<feature type="domain" description="Histidine kinase" evidence="11">
    <location>
        <begin position="512"/>
        <end position="718"/>
    </location>
</feature>
<dbReference type="SUPFAM" id="SSF55874">
    <property type="entry name" value="ATPase domain of HSP90 chaperone/DNA topoisomerase II/histidine kinase"/>
    <property type="match status" value="1"/>
</dbReference>
<protein>
    <recommendedName>
        <fullName evidence="2">histidine kinase</fullName>
        <ecNumber evidence="2">2.7.13.3</ecNumber>
    </recommendedName>
</protein>
<dbReference type="CDD" id="cd00075">
    <property type="entry name" value="HATPase"/>
    <property type="match status" value="1"/>
</dbReference>
<dbReference type="PROSITE" id="PS50112">
    <property type="entry name" value="PAS"/>
    <property type="match status" value="2"/>
</dbReference>